<gene>
    <name evidence="4" type="ORF">KPH14_003821</name>
</gene>
<dbReference type="PANTHER" id="PTHR33538:SF1">
    <property type="entry name" value="PROTEIN BRAMBLEBERRY"/>
    <property type="match status" value="1"/>
</dbReference>
<reference evidence="4" key="1">
    <citation type="submission" date="2021-08" db="EMBL/GenBank/DDBJ databases">
        <authorList>
            <person name="Misof B."/>
            <person name="Oliver O."/>
            <person name="Podsiadlowski L."/>
            <person name="Donath A."/>
            <person name="Peters R."/>
            <person name="Mayer C."/>
            <person name="Rust J."/>
            <person name="Gunkel S."/>
            <person name="Lesny P."/>
            <person name="Martin S."/>
            <person name="Oeyen J.P."/>
            <person name="Petersen M."/>
            <person name="Panagiotis P."/>
            <person name="Wilbrandt J."/>
            <person name="Tanja T."/>
        </authorList>
    </citation>
    <scope>NUCLEOTIDE SEQUENCE</scope>
    <source>
        <strain evidence="4">GBR_01_08_01A</strain>
        <tissue evidence="4">Thorax + abdomen</tissue>
    </source>
</reference>
<organism evidence="4 5">
    <name type="scientific">Odynerus spinipes</name>
    <dbReference type="NCBI Taxonomy" id="1348599"/>
    <lineage>
        <taxon>Eukaryota</taxon>
        <taxon>Metazoa</taxon>
        <taxon>Ecdysozoa</taxon>
        <taxon>Arthropoda</taxon>
        <taxon>Hexapoda</taxon>
        <taxon>Insecta</taxon>
        <taxon>Pterygota</taxon>
        <taxon>Neoptera</taxon>
        <taxon>Endopterygota</taxon>
        <taxon>Hymenoptera</taxon>
        <taxon>Apocrita</taxon>
        <taxon>Aculeata</taxon>
        <taxon>Vespoidea</taxon>
        <taxon>Vespidae</taxon>
        <taxon>Eumeninae</taxon>
        <taxon>Odynerus</taxon>
    </lineage>
</organism>
<keyword evidence="1" id="KW-0175">Coiled coil</keyword>
<sequence>MANSYLWKLIITLLILNQTKATTLFSWFWGKATDDTTVLVADGVPLISIPYETMTEDEKFLKEAAKFTNIQVSSPLETCQHKVIMKIRTSCSDITEEQLAKLSVNLLNCQSAAEGRKMYPCTEAMSLKQCTTDMDADMWNAYHLMSNRARAVCYAARSTQFRALTELTVNKLMQTAHIQIKTLISLKDNQDRLMDQTTEVLSSLSKGNQVLLEQQQYLKDAQTMAHKLVITNLRDLNNEKAMIRLGHTQLAAMVEDVKEKLEKANQELVKQSTVRSESHKEILYDLTNIQNQAQLIWEKVESSTSLILDQHQEAADQYEKIIDKLAHINATIQFITDVTNKMRVEIEQTIRQLIWITDYIGDTEEQLQRVYRAVLHILYLLIAMITAAFLNAPFWTRVAIMGIIPLNLASYLKHGLEACLDFTSITALIFLITGMHFVMNGIQYICSSRLKISKPVKAINENGLYNDDTCMYTSSPHSNFVKTVPIHVAIIKILHNFYEAVVHKINSFTEKASNFIQSMVVWNQQNLSVREQLSCSYIAAKKPHEDIYDYDYPDMSDDISPQDISYQSDDKHNIINDSHNLTDASDFRHLRKTKNYVTTYSERTNLSKNSSRSVTPLHIVPRTLCNGLTRNGRRCRLTAAIGRDFCSRHSAGTSVIND</sequence>
<dbReference type="InterPro" id="IPR040346">
    <property type="entry name" value="GEX1/Brambleberry"/>
</dbReference>
<evidence type="ECO:0000256" key="2">
    <source>
        <dbReference type="SAM" id="Phobius"/>
    </source>
</evidence>
<feature type="transmembrane region" description="Helical" evidence="2">
    <location>
        <begin position="377"/>
        <end position="406"/>
    </location>
</feature>
<feature type="chain" id="PRO_5042116049" description="Protein brambleberry" evidence="3">
    <location>
        <begin position="22"/>
        <end position="658"/>
    </location>
</feature>
<dbReference type="PANTHER" id="PTHR33538">
    <property type="entry name" value="PROTEIN GAMETE EXPRESSED 1"/>
    <property type="match status" value="1"/>
</dbReference>
<keyword evidence="3" id="KW-0732">Signal</keyword>
<evidence type="ECO:0000256" key="1">
    <source>
        <dbReference type="SAM" id="Coils"/>
    </source>
</evidence>
<feature type="coiled-coil region" evidence="1">
    <location>
        <begin position="247"/>
        <end position="274"/>
    </location>
</feature>
<evidence type="ECO:0000313" key="5">
    <source>
        <dbReference type="Proteomes" id="UP001258017"/>
    </source>
</evidence>
<keyword evidence="2" id="KW-0812">Transmembrane</keyword>
<feature type="transmembrane region" description="Helical" evidence="2">
    <location>
        <begin position="418"/>
        <end position="439"/>
    </location>
</feature>
<keyword evidence="2" id="KW-1133">Transmembrane helix</keyword>
<accession>A0AAD9RY96</accession>
<keyword evidence="5" id="KW-1185">Reference proteome</keyword>
<protein>
    <recommendedName>
        <fullName evidence="6">Protein brambleberry</fullName>
    </recommendedName>
</protein>
<keyword evidence="2" id="KW-0472">Membrane</keyword>
<dbReference type="AlphaFoldDB" id="A0AAD9RY96"/>
<dbReference type="EMBL" id="JAIFRP010000006">
    <property type="protein sequence ID" value="KAK2587708.1"/>
    <property type="molecule type" value="Genomic_DNA"/>
</dbReference>
<comment type="caution">
    <text evidence="4">The sequence shown here is derived from an EMBL/GenBank/DDBJ whole genome shotgun (WGS) entry which is preliminary data.</text>
</comment>
<dbReference type="Proteomes" id="UP001258017">
    <property type="component" value="Unassembled WGS sequence"/>
</dbReference>
<evidence type="ECO:0000313" key="4">
    <source>
        <dbReference type="EMBL" id="KAK2587708.1"/>
    </source>
</evidence>
<feature type="signal peptide" evidence="3">
    <location>
        <begin position="1"/>
        <end position="21"/>
    </location>
</feature>
<evidence type="ECO:0008006" key="6">
    <source>
        <dbReference type="Google" id="ProtNLM"/>
    </source>
</evidence>
<reference evidence="4" key="2">
    <citation type="journal article" date="2023" name="Commun. Biol.">
        <title>Intrasexual cuticular hydrocarbon dimorphism in a wasp sheds light on hydrocarbon biosynthesis genes in Hymenoptera.</title>
        <authorList>
            <person name="Moris V.C."/>
            <person name="Podsiadlowski L."/>
            <person name="Martin S."/>
            <person name="Oeyen J.P."/>
            <person name="Donath A."/>
            <person name="Petersen M."/>
            <person name="Wilbrandt J."/>
            <person name="Misof B."/>
            <person name="Liedtke D."/>
            <person name="Thamm M."/>
            <person name="Scheiner R."/>
            <person name="Schmitt T."/>
            <person name="Niehuis O."/>
        </authorList>
    </citation>
    <scope>NUCLEOTIDE SEQUENCE</scope>
    <source>
        <strain evidence="4">GBR_01_08_01A</strain>
    </source>
</reference>
<proteinExistence type="predicted"/>
<evidence type="ECO:0000256" key="3">
    <source>
        <dbReference type="SAM" id="SignalP"/>
    </source>
</evidence>
<name>A0AAD9RY96_9HYME</name>